<protein>
    <submittedName>
        <fullName evidence="1">Uncharacterized protein</fullName>
    </submittedName>
</protein>
<gene>
    <name evidence="1" type="ORF">TKK_010540</name>
</gene>
<dbReference type="EMBL" id="JBJJXI010000082">
    <property type="protein sequence ID" value="KAL3395439.1"/>
    <property type="molecule type" value="Genomic_DNA"/>
</dbReference>
<evidence type="ECO:0000313" key="2">
    <source>
        <dbReference type="Proteomes" id="UP001627154"/>
    </source>
</evidence>
<name>A0ABD2WR80_9HYME</name>
<reference evidence="1 2" key="1">
    <citation type="journal article" date="2024" name="bioRxiv">
        <title>A reference genome for Trichogramma kaykai: A tiny desert-dwelling parasitoid wasp with competing sex-ratio distorters.</title>
        <authorList>
            <person name="Culotta J."/>
            <person name="Lindsey A.R."/>
        </authorList>
    </citation>
    <scope>NUCLEOTIDE SEQUENCE [LARGE SCALE GENOMIC DNA]</scope>
    <source>
        <strain evidence="1 2">KSX58</strain>
    </source>
</reference>
<comment type="caution">
    <text evidence="1">The sequence shown here is derived from an EMBL/GenBank/DDBJ whole genome shotgun (WGS) entry which is preliminary data.</text>
</comment>
<evidence type="ECO:0000313" key="1">
    <source>
        <dbReference type="EMBL" id="KAL3395439.1"/>
    </source>
</evidence>
<sequence length="74" mass="8112">MTSTGSFLICVSSPASSKSGNSRARRRAQAFQWCSSFRDAAHFNPFLTSGHFFSVLKSSMQARISNSSFRKSIG</sequence>
<proteinExistence type="predicted"/>
<dbReference type="AlphaFoldDB" id="A0ABD2WR80"/>
<keyword evidence="2" id="KW-1185">Reference proteome</keyword>
<organism evidence="1 2">
    <name type="scientific">Trichogramma kaykai</name>
    <dbReference type="NCBI Taxonomy" id="54128"/>
    <lineage>
        <taxon>Eukaryota</taxon>
        <taxon>Metazoa</taxon>
        <taxon>Ecdysozoa</taxon>
        <taxon>Arthropoda</taxon>
        <taxon>Hexapoda</taxon>
        <taxon>Insecta</taxon>
        <taxon>Pterygota</taxon>
        <taxon>Neoptera</taxon>
        <taxon>Endopterygota</taxon>
        <taxon>Hymenoptera</taxon>
        <taxon>Apocrita</taxon>
        <taxon>Proctotrupomorpha</taxon>
        <taxon>Chalcidoidea</taxon>
        <taxon>Trichogrammatidae</taxon>
        <taxon>Trichogramma</taxon>
    </lineage>
</organism>
<dbReference type="Proteomes" id="UP001627154">
    <property type="component" value="Unassembled WGS sequence"/>
</dbReference>
<accession>A0ABD2WR80</accession>